<dbReference type="GO" id="GO:0003677">
    <property type="term" value="F:DNA binding"/>
    <property type="evidence" value="ECO:0007669"/>
    <property type="project" value="TreeGrafter"/>
</dbReference>
<dbReference type="GO" id="GO:0006357">
    <property type="term" value="P:regulation of transcription by RNA polymerase II"/>
    <property type="evidence" value="ECO:0007669"/>
    <property type="project" value="InterPro"/>
</dbReference>
<keyword evidence="2" id="KW-0804">Transcription</keyword>
<evidence type="ECO:0000313" key="4">
    <source>
        <dbReference type="EMBL" id="KAG5542699.1"/>
    </source>
</evidence>
<evidence type="ECO:0000256" key="1">
    <source>
        <dbReference type="ARBA" id="ARBA00023015"/>
    </source>
</evidence>
<organism evidence="4 5">
    <name type="scientific">Rhododendron griersonianum</name>
    <dbReference type="NCBI Taxonomy" id="479676"/>
    <lineage>
        <taxon>Eukaryota</taxon>
        <taxon>Viridiplantae</taxon>
        <taxon>Streptophyta</taxon>
        <taxon>Embryophyta</taxon>
        <taxon>Tracheophyta</taxon>
        <taxon>Spermatophyta</taxon>
        <taxon>Magnoliopsida</taxon>
        <taxon>eudicotyledons</taxon>
        <taxon>Gunneridae</taxon>
        <taxon>Pentapetalae</taxon>
        <taxon>asterids</taxon>
        <taxon>Ericales</taxon>
        <taxon>Ericaceae</taxon>
        <taxon>Ericoideae</taxon>
        <taxon>Rhodoreae</taxon>
        <taxon>Rhododendron</taxon>
    </lineage>
</organism>
<keyword evidence="5" id="KW-1185">Reference proteome</keyword>
<dbReference type="PANTHER" id="PTHR15348">
    <property type="entry name" value="AT-RICH INTERACTIVE DOMAIN-CONTAINING PROTEIN ARID DOMAIN- CONTAINING PROTEIN DEAD RINGER PROTEIN B-CELL REGULATOR OF IGH TRANSCRIPTION BRIGHT"/>
    <property type="match status" value="1"/>
</dbReference>
<proteinExistence type="predicted"/>
<keyword evidence="1" id="KW-0805">Transcription regulation</keyword>
<gene>
    <name evidence="4" type="ORF">RHGRI_015726</name>
</gene>
<evidence type="ECO:0000256" key="2">
    <source>
        <dbReference type="ARBA" id="ARBA00023163"/>
    </source>
</evidence>
<dbReference type="Proteomes" id="UP000823749">
    <property type="component" value="Chromosome 6"/>
</dbReference>
<dbReference type="GO" id="GO:0005634">
    <property type="term" value="C:nucleus"/>
    <property type="evidence" value="ECO:0007669"/>
    <property type="project" value="TreeGrafter"/>
</dbReference>
<protein>
    <submittedName>
        <fullName evidence="4">Uncharacterized protein</fullName>
    </submittedName>
</protein>
<dbReference type="InterPro" id="IPR045147">
    <property type="entry name" value="ARI3A/B/C"/>
</dbReference>
<accession>A0AAV6JS71</accession>
<keyword evidence="3" id="KW-0539">Nucleus</keyword>
<name>A0AAV6JS71_9ERIC</name>
<evidence type="ECO:0000313" key="5">
    <source>
        <dbReference type="Proteomes" id="UP000823749"/>
    </source>
</evidence>
<evidence type="ECO:0000256" key="3">
    <source>
        <dbReference type="ARBA" id="ARBA00023242"/>
    </source>
</evidence>
<dbReference type="AlphaFoldDB" id="A0AAV6JS71"/>
<dbReference type="PANTHER" id="PTHR15348:SF17">
    <property type="entry name" value="AT-RICH INTERACTIVE DOMAIN-CONTAINING PROTEIN 5"/>
    <property type="match status" value="1"/>
</dbReference>
<sequence length="174" mass="19465">MPARRNTTAVAEDYTLAEQGSDEAEDQISIENAEEDRVIFLSCPWSSEVTFLNAMDSLDARKMESHSSSLECSLDLGRLVTTVVDAATPVDWVKINVRETKGWVVVYAAVPGLLHEQVCSCENIHEQVDSGARSIKSNWMRVITDQPEQPDNPGGITAFERSVYHFFNVHHHEC</sequence>
<dbReference type="EMBL" id="JACTNZ010000006">
    <property type="protein sequence ID" value="KAG5542699.1"/>
    <property type="molecule type" value="Genomic_DNA"/>
</dbReference>
<comment type="caution">
    <text evidence="4">The sequence shown here is derived from an EMBL/GenBank/DDBJ whole genome shotgun (WGS) entry which is preliminary data.</text>
</comment>
<reference evidence="4 5" key="1">
    <citation type="submission" date="2020-08" db="EMBL/GenBank/DDBJ databases">
        <title>Plant Genome Project.</title>
        <authorList>
            <person name="Zhang R.-G."/>
        </authorList>
    </citation>
    <scope>NUCLEOTIDE SEQUENCE [LARGE SCALE GENOMIC DNA]</scope>
    <source>
        <strain evidence="4">WSP0</strain>
        <tissue evidence="4">Leaf</tissue>
    </source>
</reference>